<dbReference type="EMBL" id="AOKF01000368">
    <property type="protein sequence ID" value="EPN68209.1"/>
    <property type="molecule type" value="Genomic_DNA"/>
</dbReference>
<evidence type="ECO:0008006" key="3">
    <source>
        <dbReference type="Google" id="ProtNLM"/>
    </source>
</evidence>
<organism evidence="1 2">
    <name type="scientific">Pseudomonas syringae pv. actinidiae ICMP 19096</name>
    <dbReference type="NCBI Taxonomy" id="1194405"/>
    <lineage>
        <taxon>Bacteria</taxon>
        <taxon>Pseudomonadati</taxon>
        <taxon>Pseudomonadota</taxon>
        <taxon>Gammaproteobacteria</taxon>
        <taxon>Pseudomonadales</taxon>
        <taxon>Pseudomonadaceae</taxon>
        <taxon>Pseudomonas</taxon>
        <taxon>Pseudomonas syringae</taxon>
    </lineage>
</organism>
<dbReference type="Proteomes" id="UP000018849">
    <property type="component" value="Unassembled WGS sequence"/>
</dbReference>
<proteinExistence type="predicted"/>
<reference evidence="1 2" key="1">
    <citation type="journal article" date="2013" name="PLoS Pathog.">
        <title>Genomic analysis of the Kiwifruit pathogen Pseudomonas syringae pv. actinidiae provides insight into the origins of an emergent plant disease.</title>
        <authorList>
            <person name="McCann H.C."/>
            <person name="Rikkerink E.H."/>
            <person name="Bertels F."/>
            <person name="Fiers M."/>
            <person name="Lu A."/>
            <person name="Rees-George J."/>
            <person name="Andersen M.T."/>
            <person name="Gleave A.P."/>
            <person name="Haubold B."/>
            <person name="Wohlers M.W."/>
            <person name="Guttman D.S."/>
            <person name="Wang P.W."/>
            <person name="Straub C."/>
            <person name="Vanneste J.L."/>
            <person name="Rainey P.B."/>
            <person name="Templeton M.D."/>
        </authorList>
    </citation>
    <scope>NUCLEOTIDE SEQUENCE [LARGE SCALE GENOMIC DNA]</scope>
    <source>
        <strain evidence="1 2">ICMP 19096</strain>
    </source>
</reference>
<accession>A0A656K3U5</accession>
<protein>
    <recommendedName>
        <fullName evidence="3">Sulfotransferase family protein</fullName>
    </recommendedName>
</protein>
<dbReference type="InterPro" id="IPR027417">
    <property type="entry name" value="P-loop_NTPase"/>
</dbReference>
<sequence>MKNSIEISDDVVFFIHIPKCAGTSLGSFFNKMLRPEGHFFWHGHDGDINKLADEKSFFSSDRNEAIKFIGGHFTLGAVNKIISDAQVPNPTICSVIRDPFEQVESYFHWITSESAIKGVQHPLYELSKEMTPEEFFCNETNLSEVSNIQSKYLLGVDCGTRHSHDIENLSLSLLLQRNLYIADVSKSDLLVSRVAELIHLNDYSRQQVIRAPRENISGARKCKFNEATIDVIKEIFWADILLYGTLNESYKNAVNNMFL</sequence>
<name>A0A656K3U5_PSESF</name>
<gene>
    <name evidence="1" type="ORF">A245_04525</name>
</gene>
<dbReference type="AlphaFoldDB" id="A0A656K3U5"/>
<comment type="caution">
    <text evidence="1">The sequence shown here is derived from an EMBL/GenBank/DDBJ whole genome shotgun (WGS) entry which is preliminary data.</text>
</comment>
<evidence type="ECO:0000313" key="1">
    <source>
        <dbReference type="EMBL" id="EPN68209.1"/>
    </source>
</evidence>
<dbReference type="Gene3D" id="3.40.50.300">
    <property type="entry name" value="P-loop containing nucleotide triphosphate hydrolases"/>
    <property type="match status" value="1"/>
</dbReference>
<dbReference type="SUPFAM" id="SSF52540">
    <property type="entry name" value="P-loop containing nucleoside triphosphate hydrolases"/>
    <property type="match status" value="1"/>
</dbReference>
<evidence type="ECO:0000313" key="2">
    <source>
        <dbReference type="Proteomes" id="UP000018849"/>
    </source>
</evidence>